<evidence type="ECO:0000256" key="4">
    <source>
        <dbReference type="SAM" id="MobiDB-lite"/>
    </source>
</evidence>
<sequence>MMNGAQRTKALPPRPSQDLGYGGMQNGYRKENVDPRNYGTQNGRKLSTQEPSGRMILQGYGNEISNGFEHIPRYNPSNPSRPQSSNHVNVNDPIQIHLLVETALGDSKEFEILSQEEVDDLKKQCQSLTQRIEQTRQSLAIQSKYRDAAISMGKLYTSADKKKSLESQDGKRERRSIFGHNRAGSDQIREAEQERMASERKCEELAAELWSLEKRLMDPQSRLLKHTAGILQMTHKGPKNLPKNQNGAPQVPGSPESMFTYSNARNSIEPLHDELFFDDRSLYKPADGFGDLNFGPPQKSDGLAQMQMIAQTEQRLDDLNSRLRAVIVKVNPAREGNYSTPPVSGTSRDGTGEMLQRHLEYLERSISTIDDEHTQAMAKSTQNAELNVGRKLQESQAAMERRLQESEAATERRLQESEAAMEETLEGLNQELRDLLLPYDVNRPEPPRVGGNGVDDQLTYFQDSLGALEMELSRAASNTSKNTSNQGSLEQMETVMTGLWEIIQSGDEIERQRKLERAKVRYNQDLPDDEEESDGDGGDPSEPFSLQGFSAKVQWLYAQATRLKDQKKVLQRQIKQQRELNNKSDATKDAEMMQKVEELERTKNLLTRTEMDADNVRAQLSAVMEKLDEARQQEQLQAQSRSNDENSKVRAAQAELDQKNQMIAALEEELQDMRDDQSIGNAELQGKIADSETKIATLTQELAAAAAAQATFEANVQAKEKEIADKEEEMENMNMEIARLQTEVTIARAELDGAYGSRAQRAAEVAANPVIQKEIDDLKEKNASLATELASLKSRGTADPQTDEKMKTLKKELEETIEEYEQMTKASIEWEKERESLEGTIDKLRDERERMEAELSDEKVRWLGMKSPGFEGGAAPGTTSTTVLKNEFKKMMRDTRAESAKALRTEQAERRRIEDELRALKKSMGPGRSPLSMG</sequence>
<feature type="domain" description="DUF7801" evidence="6">
    <location>
        <begin position="716"/>
        <end position="864"/>
    </location>
</feature>
<proteinExistence type="predicted"/>
<feature type="domain" description="Up-regulated during septation protein 1" evidence="5">
    <location>
        <begin position="96"/>
        <end position="234"/>
    </location>
</feature>
<dbReference type="Pfam" id="PF25078">
    <property type="entry name" value="DUF7801"/>
    <property type="match status" value="1"/>
</dbReference>
<accession>A0A1L7WZ61</accession>
<feature type="compositionally biased region" description="Basic and acidic residues" evidence="4">
    <location>
        <begin position="160"/>
        <end position="176"/>
    </location>
</feature>
<feature type="region of interest" description="Disordered" evidence="4">
    <location>
        <begin position="520"/>
        <end position="545"/>
    </location>
</feature>
<evidence type="ECO:0000256" key="3">
    <source>
        <dbReference type="SAM" id="Coils"/>
    </source>
</evidence>
<keyword evidence="8" id="KW-1185">Reference proteome</keyword>
<evidence type="ECO:0000259" key="6">
    <source>
        <dbReference type="Pfam" id="PF25078"/>
    </source>
</evidence>
<feature type="region of interest" description="Disordered" evidence="4">
    <location>
        <begin position="160"/>
        <end position="191"/>
    </location>
</feature>
<feature type="compositionally biased region" description="Acidic residues" evidence="4">
    <location>
        <begin position="526"/>
        <end position="539"/>
    </location>
</feature>
<gene>
    <name evidence="7" type="ORF">PAC_07955</name>
</gene>
<feature type="region of interest" description="Disordered" evidence="4">
    <location>
        <begin position="631"/>
        <end position="650"/>
    </location>
</feature>
<feature type="coiled-coil region" evidence="3">
    <location>
        <begin position="775"/>
        <end position="861"/>
    </location>
</feature>
<dbReference type="PANTHER" id="PTHR42963">
    <property type="entry name" value="CHROMOSOME PARTITION PROTEIN MUKB"/>
    <property type="match status" value="1"/>
</dbReference>
<evidence type="ECO:0000313" key="7">
    <source>
        <dbReference type="EMBL" id="CZR58065.1"/>
    </source>
</evidence>
<feature type="region of interest" description="Disordered" evidence="4">
    <location>
        <begin position="896"/>
        <end position="934"/>
    </location>
</feature>
<keyword evidence="1" id="KW-0963">Cytoplasm</keyword>
<evidence type="ECO:0000259" key="5">
    <source>
        <dbReference type="Pfam" id="PF15456"/>
    </source>
</evidence>
<dbReference type="GO" id="GO:0003677">
    <property type="term" value="F:DNA binding"/>
    <property type="evidence" value="ECO:0007669"/>
    <property type="project" value="UniProtKB-KW"/>
</dbReference>
<keyword evidence="2" id="KW-0238">DNA-binding</keyword>
<dbReference type="InterPro" id="IPR050308">
    <property type="entry name" value="MukB/SMC"/>
</dbReference>
<dbReference type="OrthoDB" id="5569911at2759"/>
<dbReference type="AlphaFoldDB" id="A0A1L7WZ61"/>
<keyword evidence="3" id="KW-0175">Coiled coil</keyword>
<dbReference type="PANTHER" id="PTHR42963:SF1">
    <property type="entry name" value="DUF4476 DOMAIN-CONTAINING PROTEIN"/>
    <property type="match status" value="1"/>
</dbReference>
<dbReference type="EMBL" id="FJOG01000011">
    <property type="protein sequence ID" value="CZR58065.1"/>
    <property type="molecule type" value="Genomic_DNA"/>
</dbReference>
<organism evidence="7 8">
    <name type="scientific">Phialocephala subalpina</name>
    <dbReference type="NCBI Taxonomy" id="576137"/>
    <lineage>
        <taxon>Eukaryota</taxon>
        <taxon>Fungi</taxon>
        <taxon>Dikarya</taxon>
        <taxon>Ascomycota</taxon>
        <taxon>Pezizomycotina</taxon>
        <taxon>Leotiomycetes</taxon>
        <taxon>Helotiales</taxon>
        <taxon>Mollisiaceae</taxon>
        <taxon>Phialocephala</taxon>
        <taxon>Phialocephala fortinii species complex</taxon>
    </lineage>
</organism>
<reference evidence="7 8" key="1">
    <citation type="submission" date="2016-03" db="EMBL/GenBank/DDBJ databases">
        <authorList>
            <person name="Ploux O."/>
        </authorList>
    </citation>
    <scope>NUCLEOTIDE SEQUENCE [LARGE SCALE GENOMIC DNA]</scope>
    <source>
        <strain evidence="7 8">UAMH 11012</strain>
    </source>
</reference>
<dbReference type="InterPro" id="IPR056703">
    <property type="entry name" value="DUF7801"/>
</dbReference>
<feature type="region of interest" description="Disordered" evidence="4">
    <location>
        <begin position="1"/>
        <end position="53"/>
    </location>
</feature>
<protein>
    <submittedName>
        <fullName evidence="7">Related to nonmuscle myosin-II heavy chain</fullName>
    </submittedName>
</protein>
<dbReference type="GO" id="GO:0005737">
    <property type="term" value="C:cytoplasm"/>
    <property type="evidence" value="ECO:0007669"/>
    <property type="project" value="TreeGrafter"/>
</dbReference>
<feature type="compositionally biased region" description="Basic and acidic residues" evidence="4">
    <location>
        <begin position="896"/>
        <end position="919"/>
    </location>
</feature>
<feature type="compositionally biased region" description="Polar residues" evidence="4">
    <location>
        <begin position="38"/>
        <end position="51"/>
    </location>
</feature>
<dbReference type="Pfam" id="PF15456">
    <property type="entry name" value="Uds1"/>
    <property type="match status" value="1"/>
</dbReference>
<evidence type="ECO:0000313" key="8">
    <source>
        <dbReference type="Proteomes" id="UP000184330"/>
    </source>
</evidence>
<dbReference type="Proteomes" id="UP000184330">
    <property type="component" value="Unassembled WGS sequence"/>
</dbReference>
<dbReference type="Gene3D" id="1.10.287.1490">
    <property type="match status" value="1"/>
</dbReference>
<dbReference type="InterPro" id="IPR029191">
    <property type="entry name" value="Uds1"/>
</dbReference>
<name>A0A1L7WZ61_9HELO</name>
<evidence type="ECO:0000256" key="2">
    <source>
        <dbReference type="ARBA" id="ARBA00023125"/>
    </source>
</evidence>
<evidence type="ECO:0000256" key="1">
    <source>
        <dbReference type="ARBA" id="ARBA00022490"/>
    </source>
</evidence>